<comment type="caution">
    <text evidence="2">The sequence shown here is derived from an EMBL/GenBank/DDBJ whole genome shotgun (WGS) entry which is preliminary data.</text>
</comment>
<feature type="compositionally biased region" description="Polar residues" evidence="1">
    <location>
        <begin position="47"/>
        <end position="64"/>
    </location>
</feature>
<dbReference type="AlphaFoldDB" id="A0A923MFJ6"/>
<name>A0A923MFJ6_9FIRM</name>
<reference evidence="2" key="1">
    <citation type="submission" date="2020-08" db="EMBL/GenBank/DDBJ databases">
        <title>Genome public.</title>
        <authorList>
            <person name="Liu C."/>
            <person name="Sun Q."/>
        </authorList>
    </citation>
    <scope>NUCLEOTIDE SEQUENCE</scope>
    <source>
        <strain evidence="2">BX15</strain>
    </source>
</reference>
<dbReference type="EMBL" id="JACOQI010000003">
    <property type="protein sequence ID" value="MBC5769782.1"/>
    <property type="molecule type" value="Genomic_DNA"/>
</dbReference>
<proteinExistence type="predicted"/>
<evidence type="ECO:0000313" key="3">
    <source>
        <dbReference type="Proteomes" id="UP000620327"/>
    </source>
</evidence>
<feature type="region of interest" description="Disordered" evidence="1">
    <location>
        <begin position="1"/>
        <end position="104"/>
    </location>
</feature>
<organism evidence="2 3">
    <name type="scientific">Dysosmobacter segnis</name>
    <dbReference type="NCBI Taxonomy" id="2763042"/>
    <lineage>
        <taxon>Bacteria</taxon>
        <taxon>Bacillati</taxon>
        <taxon>Bacillota</taxon>
        <taxon>Clostridia</taxon>
        <taxon>Eubacteriales</taxon>
        <taxon>Oscillospiraceae</taxon>
        <taxon>Dysosmobacter</taxon>
    </lineage>
</organism>
<dbReference type="Proteomes" id="UP000620327">
    <property type="component" value="Unassembled WGS sequence"/>
</dbReference>
<dbReference type="RefSeq" id="WP_187014121.1">
    <property type="nucleotide sequence ID" value="NZ_JACOQI010000003.1"/>
</dbReference>
<gene>
    <name evidence="2" type="ORF">H8Z83_05505</name>
</gene>
<sequence>MAEFDDKLNSLLSNPEAMDQIMKMAQSLMGNSGGTEQPPPAAPPSGETGNAAQNGGLPFQQSGPASREAAQSWGQPTPESRIPSPSGPVVSGQPGSGPGFLSGLGDLDSKAIASLLPVLRELGEAQNSNARQLLFALRPYLKPERQDKVERALQLARLFRVGKKFLLRGDGHV</sequence>
<evidence type="ECO:0000313" key="2">
    <source>
        <dbReference type="EMBL" id="MBC5769782.1"/>
    </source>
</evidence>
<feature type="compositionally biased region" description="Low complexity" evidence="1">
    <location>
        <begin position="83"/>
        <end position="93"/>
    </location>
</feature>
<protein>
    <submittedName>
        <fullName evidence="2">Uncharacterized protein</fullName>
    </submittedName>
</protein>
<accession>A0A923MFJ6</accession>
<keyword evidence="3" id="KW-1185">Reference proteome</keyword>
<evidence type="ECO:0000256" key="1">
    <source>
        <dbReference type="SAM" id="MobiDB-lite"/>
    </source>
</evidence>